<evidence type="ECO:0000256" key="6">
    <source>
        <dbReference type="ARBA" id="ARBA00023136"/>
    </source>
</evidence>
<dbReference type="PRINTS" id="PR01837">
    <property type="entry name" value="MGTCSAPBPROT"/>
</dbReference>
<comment type="caution">
    <text evidence="9">The sequence shown here is derived from an EMBL/GenBank/DDBJ whole genome shotgun (WGS) entry which is preliminary data.</text>
</comment>
<keyword evidence="6 7" id="KW-0472">Membrane</keyword>
<sequence length="228" mass="25262">MYEITIKLLIAMALGFIVGLEREIKHKPVGFKTLATMSATCCLITIVSIQGARDLSSAYVTPMDPFRLTAQVISGVGFIGGGVILRRQNVDSISGLTTAAVIWASAGAGIAVGAGYIKEACISTALILMGLNIIPLIMNFIGPRRLKEKEWDVELYLQPDTNVTDIFKLLKEQNVRIRREEIKDVKVNNKSFVLLKLRVLAHRKTYTSELYDTFKTWNATNDVKIQTV</sequence>
<keyword evidence="5 7" id="KW-1133">Transmembrane helix</keyword>
<dbReference type="InterPro" id="IPR003416">
    <property type="entry name" value="MgtC/SapB/SrpB/YhiD_fam"/>
</dbReference>
<feature type="domain" description="MgtC/SapB/SrpB/YhiD N-terminal" evidence="8">
    <location>
        <begin position="8"/>
        <end position="136"/>
    </location>
</feature>
<dbReference type="AlphaFoldDB" id="A0A164P8A1"/>
<evidence type="ECO:0000256" key="2">
    <source>
        <dbReference type="ARBA" id="ARBA00009298"/>
    </source>
</evidence>
<evidence type="ECO:0000256" key="1">
    <source>
        <dbReference type="ARBA" id="ARBA00004651"/>
    </source>
</evidence>
<feature type="transmembrane region" description="Helical" evidence="7">
    <location>
        <begin position="34"/>
        <end position="53"/>
    </location>
</feature>
<evidence type="ECO:0000256" key="4">
    <source>
        <dbReference type="ARBA" id="ARBA00022692"/>
    </source>
</evidence>
<feature type="transmembrane region" description="Helical" evidence="7">
    <location>
        <begin position="122"/>
        <end position="141"/>
    </location>
</feature>
<evidence type="ECO:0000313" key="9">
    <source>
        <dbReference type="EMBL" id="KZD66385.1"/>
    </source>
</evidence>
<comment type="subcellular location">
    <subcellularLocation>
        <location evidence="1">Cell membrane</location>
        <topology evidence="1">Multi-pass membrane protein</topology>
    </subcellularLocation>
</comment>
<evidence type="ECO:0000259" key="8">
    <source>
        <dbReference type="Pfam" id="PF02308"/>
    </source>
</evidence>
<dbReference type="PATRIC" id="fig|1396.535.peg.4462"/>
<dbReference type="PANTHER" id="PTHR33778:SF4">
    <property type="entry name" value="PROTEIN SAPB"/>
    <property type="match status" value="1"/>
</dbReference>
<evidence type="ECO:0000256" key="3">
    <source>
        <dbReference type="ARBA" id="ARBA00022475"/>
    </source>
</evidence>
<dbReference type="InterPro" id="IPR049177">
    <property type="entry name" value="MgtC_SapB_SrpB_YhiD_N"/>
</dbReference>
<dbReference type="RefSeq" id="WP_063260995.1">
    <property type="nucleotide sequence ID" value="NZ_LJKE01000043.1"/>
</dbReference>
<evidence type="ECO:0000313" key="10">
    <source>
        <dbReference type="Proteomes" id="UP000076482"/>
    </source>
</evidence>
<feature type="transmembrane region" description="Helical" evidence="7">
    <location>
        <begin position="6"/>
        <end position="22"/>
    </location>
</feature>
<dbReference type="GO" id="GO:0005886">
    <property type="term" value="C:plasma membrane"/>
    <property type="evidence" value="ECO:0007669"/>
    <property type="project" value="UniProtKB-SubCell"/>
</dbReference>
<reference evidence="9 10" key="1">
    <citation type="submission" date="2015-09" db="EMBL/GenBank/DDBJ databases">
        <title>Bacillus cereus food isolates.</title>
        <authorList>
            <person name="Boekhorst J."/>
        </authorList>
    </citation>
    <scope>NUCLEOTIDE SEQUENCE [LARGE SCALE GENOMIC DNA]</scope>
    <source>
        <strain evidence="9 10">B4088</strain>
    </source>
</reference>
<keyword evidence="3" id="KW-1003">Cell membrane</keyword>
<proteinExistence type="inferred from homology"/>
<feature type="transmembrane region" description="Helical" evidence="7">
    <location>
        <begin position="97"/>
        <end position="116"/>
    </location>
</feature>
<feature type="transmembrane region" description="Helical" evidence="7">
    <location>
        <begin position="65"/>
        <end position="85"/>
    </location>
</feature>
<dbReference type="EMBL" id="LJKE01000043">
    <property type="protein sequence ID" value="KZD66385.1"/>
    <property type="molecule type" value="Genomic_DNA"/>
</dbReference>
<keyword evidence="4 7" id="KW-0812">Transmembrane</keyword>
<organism evidence="9 10">
    <name type="scientific">Bacillus cereus</name>
    <dbReference type="NCBI Taxonomy" id="1396"/>
    <lineage>
        <taxon>Bacteria</taxon>
        <taxon>Bacillati</taxon>
        <taxon>Bacillota</taxon>
        <taxon>Bacilli</taxon>
        <taxon>Bacillales</taxon>
        <taxon>Bacillaceae</taxon>
        <taxon>Bacillus</taxon>
        <taxon>Bacillus cereus group</taxon>
    </lineage>
</organism>
<comment type="similarity">
    <text evidence="2">Belongs to the MgtC/SapB family.</text>
</comment>
<name>A0A164P8A1_BACCE</name>
<dbReference type="PANTHER" id="PTHR33778">
    <property type="entry name" value="PROTEIN MGTC"/>
    <property type="match status" value="1"/>
</dbReference>
<dbReference type="Proteomes" id="UP000076482">
    <property type="component" value="Unassembled WGS sequence"/>
</dbReference>
<protein>
    <submittedName>
        <fullName evidence="9">SapB protein</fullName>
    </submittedName>
</protein>
<dbReference type="Pfam" id="PF02308">
    <property type="entry name" value="MgtC"/>
    <property type="match status" value="1"/>
</dbReference>
<accession>A0A164P8A1</accession>
<evidence type="ECO:0000256" key="7">
    <source>
        <dbReference type="SAM" id="Phobius"/>
    </source>
</evidence>
<evidence type="ECO:0000256" key="5">
    <source>
        <dbReference type="ARBA" id="ARBA00022989"/>
    </source>
</evidence>
<gene>
    <name evidence="9" type="ORF">B4088_2501</name>
</gene>